<keyword evidence="3" id="KW-0694">RNA-binding</keyword>
<evidence type="ECO:0000259" key="4">
    <source>
        <dbReference type="PROSITE" id="PS51165"/>
    </source>
</evidence>
<keyword evidence="1 5" id="KW-0489">Methyltransferase</keyword>
<evidence type="ECO:0000313" key="6">
    <source>
        <dbReference type="Proteomes" id="UP001232973"/>
    </source>
</evidence>
<reference evidence="5 6" key="1">
    <citation type="submission" date="2023-07" db="EMBL/GenBank/DDBJ databases">
        <title>Genomic Encyclopedia of Type Strains, Phase IV (KMG-IV): sequencing the most valuable type-strain genomes for metagenomic binning, comparative biology and taxonomic classification.</title>
        <authorList>
            <person name="Goeker M."/>
        </authorList>
    </citation>
    <scope>NUCLEOTIDE SEQUENCE [LARGE SCALE GENOMIC DNA]</scope>
    <source>
        <strain evidence="5 6">DSM 4006</strain>
    </source>
</reference>
<comment type="caution">
    <text evidence="5">The sequence shown here is derived from an EMBL/GenBank/DDBJ whole genome shotgun (WGS) entry which is preliminary data.</text>
</comment>
<evidence type="ECO:0000256" key="2">
    <source>
        <dbReference type="ARBA" id="ARBA00022679"/>
    </source>
</evidence>
<dbReference type="PROSITE" id="PS00092">
    <property type="entry name" value="N6_MTASE"/>
    <property type="match status" value="1"/>
</dbReference>
<evidence type="ECO:0000256" key="3">
    <source>
        <dbReference type="PROSITE-ProRule" id="PRU00529"/>
    </source>
</evidence>
<dbReference type="Gene3D" id="3.40.50.150">
    <property type="entry name" value="Vaccinia Virus protein VP39"/>
    <property type="match status" value="1"/>
</dbReference>
<dbReference type="GO" id="GO:0008168">
    <property type="term" value="F:methyltransferase activity"/>
    <property type="evidence" value="ECO:0007669"/>
    <property type="project" value="UniProtKB-KW"/>
</dbReference>
<dbReference type="Pfam" id="PF22020">
    <property type="entry name" value="RlmL_1st"/>
    <property type="match status" value="1"/>
</dbReference>
<dbReference type="PANTHER" id="PTHR47313">
    <property type="entry name" value="RIBOSOMAL RNA LARGE SUBUNIT METHYLTRANSFERASE K/L"/>
    <property type="match status" value="1"/>
</dbReference>
<evidence type="ECO:0000256" key="1">
    <source>
        <dbReference type="ARBA" id="ARBA00022603"/>
    </source>
</evidence>
<dbReference type="SMART" id="SM00981">
    <property type="entry name" value="THUMP"/>
    <property type="match status" value="1"/>
</dbReference>
<dbReference type="InterPro" id="IPR054170">
    <property type="entry name" value="RlmL_1st"/>
</dbReference>
<gene>
    <name evidence="5" type="ORF">J2S03_002169</name>
</gene>
<dbReference type="Gene3D" id="3.30.2130.30">
    <property type="match status" value="1"/>
</dbReference>
<dbReference type="InterPro" id="IPR029063">
    <property type="entry name" value="SAM-dependent_MTases_sf"/>
</dbReference>
<dbReference type="InterPro" id="IPR002052">
    <property type="entry name" value="DNA_methylase_N6_adenine_CS"/>
</dbReference>
<dbReference type="EMBL" id="JAUSTP010000017">
    <property type="protein sequence ID" value="MDQ0190305.1"/>
    <property type="molecule type" value="Genomic_DNA"/>
</dbReference>
<dbReference type="GO" id="GO:0032259">
    <property type="term" value="P:methylation"/>
    <property type="evidence" value="ECO:0007669"/>
    <property type="project" value="UniProtKB-KW"/>
</dbReference>
<evidence type="ECO:0000313" key="5">
    <source>
        <dbReference type="EMBL" id="MDQ0190305.1"/>
    </source>
</evidence>
<dbReference type="Pfam" id="PF01170">
    <property type="entry name" value="UPF0020"/>
    <property type="match status" value="1"/>
</dbReference>
<accession>A0ABT9XJ49</accession>
<dbReference type="EC" id="2.1.1.-" evidence="5"/>
<dbReference type="InterPro" id="IPR004114">
    <property type="entry name" value="THUMP_dom"/>
</dbReference>
<dbReference type="PANTHER" id="PTHR47313:SF1">
    <property type="entry name" value="RIBOSOMAL RNA LARGE SUBUNIT METHYLTRANSFERASE K_L"/>
    <property type="match status" value="1"/>
</dbReference>
<dbReference type="CDD" id="cd11715">
    <property type="entry name" value="THUMP_AdoMetMT"/>
    <property type="match status" value="1"/>
</dbReference>
<organism evidence="5 6">
    <name type="scientific">Alicyclobacillus cycloheptanicus</name>
    <dbReference type="NCBI Taxonomy" id="1457"/>
    <lineage>
        <taxon>Bacteria</taxon>
        <taxon>Bacillati</taxon>
        <taxon>Bacillota</taxon>
        <taxon>Bacilli</taxon>
        <taxon>Bacillales</taxon>
        <taxon>Alicyclobacillaceae</taxon>
        <taxon>Alicyclobacillus</taxon>
    </lineage>
</organism>
<protein>
    <submittedName>
        <fullName evidence="5">N6-adenine-specific DNA methylase</fullName>
        <ecNumber evidence="5">2.1.1.-</ecNumber>
    </submittedName>
</protein>
<dbReference type="InterPro" id="IPR000241">
    <property type="entry name" value="RlmKL-like_Mtase"/>
</dbReference>
<name>A0ABT9XJ49_9BACL</name>
<dbReference type="SUPFAM" id="SSF53335">
    <property type="entry name" value="S-adenosyl-L-methionine-dependent methyltransferases"/>
    <property type="match status" value="1"/>
</dbReference>
<proteinExistence type="predicted"/>
<keyword evidence="6" id="KW-1185">Reference proteome</keyword>
<dbReference type="PROSITE" id="PS51165">
    <property type="entry name" value="THUMP"/>
    <property type="match status" value="1"/>
</dbReference>
<dbReference type="Pfam" id="PF02926">
    <property type="entry name" value="THUMP"/>
    <property type="match status" value="1"/>
</dbReference>
<dbReference type="Proteomes" id="UP001232973">
    <property type="component" value="Unassembled WGS sequence"/>
</dbReference>
<keyword evidence="2 5" id="KW-0808">Transferase</keyword>
<sequence>MTLTLMATTAFGLEAVVKREIEQLGYTPTRTDNGFVEFEGDETAVVRANLWLRTAERVLIVMGRFHADTFDSLFEQTKALPWSDVLPETAEFPVSGKSVRSTLSSVPACQRIVKKAIVESLKRTYGRSEFPETSSRFPIEVSLLKDEATLTLDTSGAGLHKRGYRMLTAAAPIRETLAAALVLLSRWLPHRPFADPLCGSGTIAVEAAMIAKNIAPGLNRSFAAEAWPLVPAAAWQQGRDQAKEAVRSDVEVHIHASDIDAKVLSLAGFHARKAGVADCIHISQLDVRNFRPSESYGCIVTNPPYGERMGAEAEVSALYRTMGKTFAALDRWSVFVITSHPSFESLYGKRADKKRKLYNGRIQTNLYQYLGPLPPRQPS</sequence>
<feature type="domain" description="THUMP" evidence="4">
    <location>
        <begin position="44"/>
        <end position="154"/>
    </location>
</feature>